<comment type="caution">
    <text evidence="2">The sequence shown here is derived from an EMBL/GenBank/DDBJ whole genome shotgun (WGS) entry which is preliminary data.</text>
</comment>
<organism evidence="2 3">
    <name type="scientific">Dactylosporangium maewongense</name>
    <dbReference type="NCBI Taxonomy" id="634393"/>
    <lineage>
        <taxon>Bacteria</taxon>
        <taxon>Bacillati</taxon>
        <taxon>Actinomycetota</taxon>
        <taxon>Actinomycetes</taxon>
        <taxon>Micromonosporales</taxon>
        <taxon>Micromonosporaceae</taxon>
        <taxon>Dactylosporangium</taxon>
    </lineage>
</organism>
<feature type="transmembrane region" description="Helical" evidence="1">
    <location>
        <begin position="136"/>
        <end position="156"/>
    </location>
</feature>
<evidence type="ECO:0000313" key="2">
    <source>
        <dbReference type="EMBL" id="GAA1513010.1"/>
    </source>
</evidence>
<sequence length="207" mass="21047">MGSSRVYGGIVSEEIWRAWAGRALAAVAVVGAAVALVGLTTGAWATCTLHGLSTARGDHGTDPARRLDVDLFPDGRVAAHGESSMLRTYDDGAHAAVRSALGHAIPGLLDGFAIACVVAIGLLALVGTVRRLPAHLWTVACAVAAGALVTVAVLRFETLAALAAFAPGVASDFEVHGTPLAGWTTAALVVYLVAAAAHPLLREPTDT</sequence>
<keyword evidence="3" id="KW-1185">Reference proteome</keyword>
<dbReference type="EMBL" id="BAAAQD010000005">
    <property type="protein sequence ID" value="GAA1513010.1"/>
    <property type="molecule type" value="Genomic_DNA"/>
</dbReference>
<evidence type="ECO:0000256" key="1">
    <source>
        <dbReference type="SAM" id="Phobius"/>
    </source>
</evidence>
<name>A0ABN2A7E6_9ACTN</name>
<protein>
    <submittedName>
        <fullName evidence="2">Uncharacterized protein</fullName>
    </submittedName>
</protein>
<accession>A0ABN2A7E6</accession>
<proteinExistence type="predicted"/>
<feature type="transmembrane region" description="Helical" evidence="1">
    <location>
        <begin position="180"/>
        <end position="201"/>
    </location>
</feature>
<keyword evidence="1" id="KW-0472">Membrane</keyword>
<dbReference type="Proteomes" id="UP001501470">
    <property type="component" value="Unassembled WGS sequence"/>
</dbReference>
<reference evidence="2 3" key="1">
    <citation type="journal article" date="2019" name="Int. J. Syst. Evol. Microbiol.">
        <title>The Global Catalogue of Microorganisms (GCM) 10K type strain sequencing project: providing services to taxonomists for standard genome sequencing and annotation.</title>
        <authorList>
            <consortium name="The Broad Institute Genomics Platform"/>
            <consortium name="The Broad Institute Genome Sequencing Center for Infectious Disease"/>
            <person name="Wu L."/>
            <person name="Ma J."/>
        </authorList>
    </citation>
    <scope>NUCLEOTIDE SEQUENCE [LARGE SCALE GENOMIC DNA]</scope>
    <source>
        <strain evidence="2 3">JCM 15933</strain>
    </source>
</reference>
<keyword evidence="1" id="KW-1133">Transmembrane helix</keyword>
<keyword evidence="1" id="KW-0812">Transmembrane</keyword>
<feature type="transmembrane region" description="Helical" evidence="1">
    <location>
        <begin position="111"/>
        <end position="129"/>
    </location>
</feature>
<feature type="transmembrane region" description="Helical" evidence="1">
    <location>
        <begin position="23"/>
        <end position="45"/>
    </location>
</feature>
<gene>
    <name evidence="2" type="ORF">GCM10009827_029360</name>
</gene>
<evidence type="ECO:0000313" key="3">
    <source>
        <dbReference type="Proteomes" id="UP001501470"/>
    </source>
</evidence>